<dbReference type="InterPro" id="IPR007554">
    <property type="entry name" value="Glycerophosphate_synth"/>
</dbReference>
<dbReference type="PANTHER" id="PTHR37316">
    <property type="entry name" value="TEICHOIC ACID GLYCEROL-PHOSPHATE PRIMASE"/>
    <property type="match status" value="1"/>
</dbReference>
<reference evidence="7 8" key="1">
    <citation type="submission" date="2016-10" db="EMBL/GenBank/DDBJ databases">
        <authorList>
            <person name="de Groot N.N."/>
        </authorList>
    </citation>
    <scope>NUCLEOTIDE SEQUENCE [LARGE SCALE GENOMIC DNA]</scope>
    <source>
        <strain evidence="7 8">DSM 3217</strain>
    </source>
</reference>
<evidence type="ECO:0000256" key="6">
    <source>
        <dbReference type="ARBA" id="ARBA00023136"/>
    </source>
</evidence>
<sequence>MKYERILKAGIKSLNCLYGIMKKAPTKNRMLFISRQSDKPSFEFEMIAKKMRKKDPDLQVLMLCKTLPGGVNSSVKSKLSYGCHMLTQMRAIATSKLVVLDSYCIPISLFEHKKTLKVVQMWHSMGTMKKFGYQILNQAEGSSYELAHLMRMHKNYDAIFCAGEGYRHYLAEGFGYPDEAVTIMPLPRMDLLLDKDYGAKKKEEIIKHYPKLAEKPVVLYVPTFRKEEGAFQKALNDMVNGWDDAFNLVVKKHPLSQVEIGDGKVLTCPEYSSFDLLFAADYVISDYSCIIYEAAIMEKPLYFYNFDFDLYEDLRGLNLDYLKELPGCISADFTQIMDAIRSGQYDYDRLRRWRDTYVKMTPHATQDIADFLEKML</sequence>
<dbReference type="InterPro" id="IPR043149">
    <property type="entry name" value="TagF_N"/>
</dbReference>
<accession>A0A1G6CNE5</accession>
<keyword evidence="8" id="KW-1185">Reference proteome</keyword>
<name>A0A1G6CNE5_EUBOX</name>
<dbReference type="GO" id="GO:0005886">
    <property type="term" value="C:plasma membrane"/>
    <property type="evidence" value="ECO:0007669"/>
    <property type="project" value="UniProtKB-SubCell"/>
</dbReference>
<dbReference type="Proteomes" id="UP000199228">
    <property type="component" value="Unassembled WGS sequence"/>
</dbReference>
<evidence type="ECO:0000256" key="2">
    <source>
        <dbReference type="ARBA" id="ARBA00010488"/>
    </source>
</evidence>
<dbReference type="GO" id="GO:0047355">
    <property type="term" value="F:CDP-glycerol glycerophosphotransferase activity"/>
    <property type="evidence" value="ECO:0007669"/>
    <property type="project" value="InterPro"/>
</dbReference>
<protein>
    <submittedName>
        <fullName evidence="7">CDP-ribitol ribitolphosphotransferase</fullName>
    </submittedName>
</protein>
<dbReference type="PANTHER" id="PTHR37316:SF3">
    <property type="entry name" value="TEICHOIC ACID GLYCEROL-PHOSPHATE TRANSFERASE"/>
    <property type="match status" value="1"/>
</dbReference>
<dbReference type="InterPro" id="IPR051612">
    <property type="entry name" value="Teichoic_Acid_Biosynth"/>
</dbReference>
<dbReference type="AlphaFoldDB" id="A0A1G6CNE5"/>
<dbReference type="EMBL" id="FMXR01000023">
    <property type="protein sequence ID" value="SDB34423.1"/>
    <property type="molecule type" value="Genomic_DNA"/>
</dbReference>
<keyword evidence="3" id="KW-1003">Cell membrane</keyword>
<comment type="similarity">
    <text evidence="2">Belongs to the CDP-glycerol glycerophosphotransferase family.</text>
</comment>
<evidence type="ECO:0000256" key="1">
    <source>
        <dbReference type="ARBA" id="ARBA00004202"/>
    </source>
</evidence>
<dbReference type="Gene3D" id="3.40.50.12580">
    <property type="match status" value="1"/>
</dbReference>
<dbReference type="InterPro" id="IPR043148">
    <property type="entry name" value="TagF_C"/>
</dbReference>
<dbReference type="RefSeq" id="WP_090174728.1">
    <property type="nucleotide sequence ID" value="NZ_FMXR01000023.1"/>
</dbReference>
<dbReference type="GO" id="GO:0019350">
    <property type="term" value="P:teichoic acid biosynthetic process"/>
    <property type="evidence" value="ECO:0007669"/>
    <property type="project" value="UniProtKB-KW"/>
</dbReference>
<comment type="subcellular location">
    <subcellularLocation>
        <location evidence="1">Cell membrane</location>
        <topology evidence="1">Peripheral membrane protein</topology>
    </subcellularLocation>
</comment>
<gene>
    <name evidence="7" type="ORF">SAMN02910417_02541</name>
</gene>
<keyword evidence="4 7" id="KW-0808">Transferase</keyword>
<dbReference type="STRING" id="1732.SAMN02910417_02541"/>
<evidence type="ECO:0000313" key="8">
    <source>
        <dbReference type="Proteomes" id="UP000199228"/>
    </source>
</evidence>
<dbReference type="SUPFAM" id="SSF53756">
    <property type="entry name" value="UDP-Glycosyltransferase/glycogen phosphorylase"/>
    <property type="match status" value="1"/>
</dbReference>
<keyword evidence="6" id="KW-0472">Membrane</keyword>
<evidence type="ECO:0000313" key="7">
    <source>
        <dbReference type="EMBL" id="SDB34423.1"/>
    </source>
</evidence>
<dbReference type="Gene3D" id="3.40.50.11820">
    <property type="match status" value="1"/>
</dbReference>
<proteinExistence type="inferred from homology"/>
<organism evidence="7 8">
    <name type="scientific">Eubacterium oxidoreducens</name>
    <dbReference type="NCBI Taxonomy" id="1732"/>
    <lineage>
        <taxon>Bacteria</taxon>
        <taxon>Bacillati</taxon>
        <taxon>Bacillota</taxon>
        <taxon>Clostridia</taxon>
        <taxon>Eubacteriales</taxon>
        <taxon>Eubacteriaceae</taxon>
        <taxon>Eubacterium</taxon>
    </lineage>
</organism>
<evidence type="ECO:0000256" key="4">
    <source>
        <dbReference type="ARBA" id="ARBA00022679"/>
    </source>
</evidence>
<evidence type="ECO:0000256" key="5">
    <source>
        <dbReference type="ARBA" id="ARBA00022944"/>
    </source>
</evidence>
<dbReference type="Pfam" id="PF04464">
    <property type="entry name" value="Glyphos_transf"/>
    <property type="match status" value="1"/>
</dbReference>
<evidence type="ECO:0000256" key="3">
    <source>
        <dbReference type="ARBA" id="ARBA00022475"/>
    </source>
</evidence>
<keyword evidence="5" id="KW-0777">Teichoic acid biosynthesis</keyword>
<dbReference type="OrthoDB" id="9807097at2"/>